<dbReference type="EMBL" id="JANTQA010000072">
    <property type="protein sequence ID" value="KAJ3424516.1"/>
    <property type="molecule type" value="Genomic_DNA"/>
</dbReference>
<dbReference type="CDD" id="cd00154">
    <property type="entry name" value="Rab"/>
    <property type="match status" value="1"/>
</dbReference>
<dbReference type="SUPFAM" id="SSF52540">
    <property type="entry name" value="P-loop containing nucleoside triphosphate hydrolases"/>
    <property type="match status" value="1"/>
</dbReference>
<dbReference type="SMART" id="SM00174">
    <property type="entry name" value="RHO"/>
    <property type="match status" value="1"/>
</dbReference>
<gene>
    <name evidence="2" type="ORF">M0812_29238</name>
</gene>
<reference evidence="2" key="1">
    <citation type="submission" date="2022-08" db="EMBL/GenBank/DDBJ databases">
        <title>Novel sulphate-reducing endosymbionts in the free-living metamonad Anaeramoeba.</title>
        <authorList>
            <person name="Jerlstrom-Hultqvist J."/>
            <person name="Cepicka I."/>
            <person name="Gallot-Lavallee L."/>
            <person name="Salas-Leiva D."/>
            <person name="Curtis B.A."/>
            <person name="Zahonova K."/>
            <person name="Pipaliya S."/>
            <person name="Dacks J."/>
            <person name="Roger A.J."/>
        </authorList>
    </citation>
    <scope>NUCLEOTIDE SEQUENCE</scope>
    <source>
        <strain evidence="2">Busselton2</strain>
    </source>
</reference>
<name>A0AAV7Y3S8_9EUKA</name>
<protein>
    <submittedName>
        <fullName evidence="2">Ras and ef-hand domain-containing protein</fullName>
    </submittedName>
</protein>
<dbReference type="PANTHER" id="PTHR47978">
    <property type="match status" value="1"/>
</dbReference>
<dbReference type="SMART" id="SM00173">
    <property type="entry name" value="RAS"/>
    <property type="match status" value="1"/>
</dbReference>
<comment type="caution">
    <text evidence="2">The sequence shown here is derived from an EMBL/GenBank/DDBJ whole genome shotgun (WGS) entry which is preliminary data.</text>
</comment>
<evidence type="ECO:0000313" key="2">
    <source>
        <dbReference type="EMBL" id="KAJ3424516.1"/>
    </source>
</evidence>
<dbReference type="Proteomes" id="UP001146793">
    <property type="component" value="Unassembled WGS sequence"/>
</dbReference>
<dbReference type="AlphaFoldDB" id="A0AAV7Y3S8"/>
<dbReference type="FunFam" id="3.40.50.300:FF:001447">
    <property type="entry name" value="Ras-related protein Rab-1B"/>
    <property type="match status" value="1"/>
</dbReference>
<dbReference type="PRINTS" id="PR00449">
    <property type="entry name" value="RASTRNSFRMNG"/>
</dbReference>
<organism evidence="2 3">
    <name type="scientific">Anaeramoeba flamelloides</name>
    <dbReference type="NCBI Taxonomy" id="1746091"/>
    <lineage>
        <taxon>Eukaryota</taxon>
        <taxon>Metamonada</taxon>
        <taxon>Anaeramoebidae</taxon>
        <taxon>Anaeramoeba</taxon>
    </lineage>
</organism>
<dbReference type="Gene3D" id="3.40.50.300">
    <property type="entry name" value="P-loop containing nucleotide triphosphate hydrolases"/>
    <property type="match status" value="1"/>
</dbReference>
<evidence type="ECO:0000256" key="1">
    <source>
        <dbReference type="ARBA" id="ARBA00022741"/>
    </source>
</evidence>
<keyword evidence="1" id="KW-0547">Nucleotide-binding</keyword>
<evidence type="ECO:0000313" key="3">
    <source>
        <dbReference type="Proteomes" id="UP001146793"/>
    </source>
</evidence>
<dbReference type="SMART" id="SM00175">
    <property type="entry name" value="RAB"/>
    <property type="match status" value="1"/>
</dbReference>
<dbReference type="InterPro" id="IPR005225">
    <property type="entry name" value="Small_GTP-bd"/>
</dbReference>
<proteinExistence type="predicted"/>
<dbReference type="SMART" id="SM00176">
    <property type="entry name" value="RAN"/>
    <property type="match status" value="1"/>
</dbReference>
<dbReference type="GO" id="GO:0003924">
    <property type="term" value="F:GTPase activity"/>
    <property type="evidence" value="ECO:0007669"/>
    <property type="project" value="InterPro"/>
</dbReference>
<sequence>MSNEFSIKFKVVLLGQSAVGKTSFCIRFCQNEFELNQEPTIGAAFQNCLLDLGEKKVTLQIWYYRGAKGAIIIYDVTNPGSYESAKDWVKEIRQQGSSSVKVILVANKIDLTNHSVQKTEVLKYCEKHNLLFSEVSAKNGLGVDELFYDLATDMTNQYKMDVLGENSVNYVEENKKETRNIILEENTKNQKKESGCC</sequence>
<dbReference type="NCBIfam" id="TIGR00231">
    <property type="entry name" value="small_GTP"/>
    <property type="match status" value="1"/>
</dbReference>
<dbReference type="PROSITE" id="PS51421">
    <property type="entry name" value="RAS"/>
    <property type="match status" value="1"/>
</dbReference>
<accession>A0AAV7Y3S8</accession>
<dbReference type="Pfam" id="PF00071">
    <property type="entry name" value="Ras"/>
    <property type="match status" value="2"/>
</dbReference>
<dbReference type="GO" id="GO:0005525">
    <property type="term" value="F:GTP binding"/>
    <property type="evidence" value="ECO:0007669"/>
    <property type="project" value="InterPro"/>
</dbReference>
<dbReference type="InterPro" id="IPR001806">
    <property type="entry name" value="Small_GTPase"/>
</dbReference>
<dbReference type="InterPro" id="IPR027417">
    <property type="entry name" value="P-loop_NTPase"/>
</dbReference>
<dbReference type="PROSITE" id="PS51419">
    <property type="entry name" value="RAB"/>
    <property type="match status" value="1"/>
</dbReference>